<dbReference type="SMART" id="SM00460">
    <property type="entry name" value="TGc"/>
    <property type="match status" value="1"/>
</dbReference>
<dbReference type="EMBL" id="BAABAL010000009">
    <property type="protein sequence ID" value="GAA4006329.1"/>
    <property type="molecule type" value="Genomic_DNA"/>
</dbReference>
<evidence type="ECO:0000313" key="3">
    <source>
        <dbReference type="EMBL" id="GAA4006329.1"/>
    </source>
</evidence>
<dbReference type="InterPro" id="IPR038765">
    <property type="entry name" value="Papain-like_cys_pep_sf"/>
</dbReference>
<keyword evidence="4" id="KW-1185">Reference proteome</keyword>
<protein>
    <recommendedName>
        <fullName evidence="2">Transglutaminase-like domain-containing protein</fullName>
    </recommendedName>
</protein>
<feature type="domain" description="Transglutaminase-like" evidence="2">
    <location>
        <begin position="143"/>
        <end position="203"/>
    </location>
</feature>
<organism evidence="3 4">
    <name type="scientific">Allokutzneria multivorans</name>
    <dbReference type="NCBI Taxonomy" id="1142134"/>
    <lineage>
        <taxon>Bacteria</taxon>
        <taxon>Bacillati</taxon>
        <taxon>Actinomycetota</taxon>
        <taxon>Actinomycetes</taxon>
        <taxon>Pseudonocardiales</taxon>
        <taxon>Pseudonocardiaceae</taxon>
        <taxon>Allokutzneria</taxon>
    </lineage>
</organism>
<feature type="transmembrane region" description="Helical" evidence="1">
    <location>
        <begin position="370"/>
        <end position="389"/>
    </location>
</feature>
<dbReference type="SUPFAM" id="SSF54001">
    <property type="entry name" value="Cysteine proteinases"/>
    <property type="match status" value="1"/>
</dbReference>
<keyword evidence="1" id="KW-0472">Membrane</keyword>
<feature type="transmembrane region" description="Helical" evidence="1">
    <location>
        <begin position="320"/>
        <end position="340"/>
    </location>
</feature>
<keyword evidence="1" id="KW-0812">Transmembrane</keyword>
<keyword evidence="1" id="KW-1133">Transmembrane helix</keyword>
<dbReference type="PANTHER" id="PTHR33490:SF3">
    <property type="entry name" value="CONSERVED INTEGRAL MEMBRANE PROTEIN"/>
    <property type="match status" value="1"/>
</dbReference>
<feature type="transmembrane region" description="Helical" evidence="1">
    <location>
        <begin position="346"/>
        <end position="363"/>
    </location>
</feature>
<comment type="caution">
    <text evidence="3">The sequence shown here is derived from an EMBL/GenBank/DDBJ whole genome shotgun (WGS) entry which is preliminary data.</text>
</comment>
<dbReference type="PANTHER" id="PTHR33490">
    <property type="entry name" value="BLR5614 PROTEIN-RELATED"/>
    <property type="match status" value="1"/>
</dbReference>
<sequence length="390" mass="42828">MRRLTWSIHNHSESPMTLVLARLPDTARQTVTSCTVEPAPHGSTDDAWLVTVPPGSRASMRAEVLVHQADPARATPELSEDERAGYTASTALVPLSEPIRAEALRLAEDRTDPEEIARAFFHELVSDRYQYRWPTGDFGAEAMLWDKSGDCGAFAFLFVAWCRSLGIPARTVFGTWANGRLQAHAWAEFHVAGTGWIPVDPSFAWLNAHQRWPAKSRDAVESNFGDLPGERIVFSHDAEFPLPDGVELPEAEMDVDGGRNSKLRWDGTMRMAGRRVHWGAESLAGKVPYLQPAYPLYADGNADPRVTLGSWMVETPRTRLLAKTGYVLCALAALLLPFLAKDTGKPVATVLAVGAVVLFEIWLIASRRSVVLSAATLVGLLGFMTQNLLT</sequence>
<dbReference type="Gene3D" id="3.10.620.30">
    <property type="match status" value="1"/>
</dbReference>
<dbReference type="InterPro" id="IPR002931">
    <property type="entry name" value="Transglutaminase-like"/>
</dbReference>
<accession>A0ABP7S4F5</accession>
<evidence type="ECO:0000313" key="4">
    <source>
        <dbReference type="Proteomes" id="UP001501747"/>
    </source>
</evidence>
<dbReference type="Proteomes" id="UP001501747">
    <property type="component" value="Unassembled WGS sequence"/>
</dbReference>
<evidence type="ECO:0000256" key="1">
    <source>
        <dbReference type="SAM" id="Phobius"/>
    </source>
</evidence>
<gene>
    <name evidence="3" type="ORF">GCM10022247_30050</name>
</gene>
<proteinExistence type="predicted"/>
<reference evidence="4" key="1">
    <citation type="journal article" date="2019" name="Int. J. Syst. Evol. Microbiol.">
        <title>The Global Catalogue of Microorganisms (GCM) 10K type strain sequencing project: providing services to taxonomists for standard genome sequencing and annotation.</title>
        <authorList>
            <consortium name="The Broad Institute Genomics Platform"/>
            <consortium name="The Broad Institute Genome Sequencing Center for Infectious Disease"/>
            <person name="Wu L."/>
            <person name="Ma J."/>
        </authorList>
    </citation>
    <scope>NUCLEOTIDE SEQUENCE [LARGE SCALE GENOMIC DNA]</scope>
    <source>
        <strain evidence="4">JCM 17342</strain>
    </source>
</reference>
<name>A0ABP7S4F5_9PSEU</name>
<evidence type="ECO:0000259" key="2">
    <source>
        <dbReference type="SMART" id="SM00460"/>
    </source>
</evidence>
<dbReference type="Pfam" id="PF01841">
    <property type="entry name" value="Transglut_core"/>
    <property type="match status" value="1"/>
</dbReference>